<evidence type="ECO:0000256" key="3">
    <source>
        <dbReference type="ARBA" id="ARBA00022782"/>
    </source>
</evidence>
<sequence>MLDRFIRNFLNGQQIIHKIRHVQTVRLTFLHKCIKNECPAVLSWDTRMASTSSKRPSQSSKLLNDYRNNRIANLQLADLGNDILEFARDPRGSRFIQQKLERANPTETAHLMDALRGHVLTLALHKFGSHVIETTLKSVDKASQMKIINEISAQVLILSLHKCGSWVTRCVLDNCTEHQKRPMLEQLLGNVLSLATDTYGSHVIRHVIEHGLPEDRERIVRSLHENITSMSVHKYGSLVIRCVLDNCTEHQKRPVLEQLLGNVLSLATDQYGCFVIEHVIEHGLPEDRERIVRSLQGNIIMYNGHLNSFCSVIHKCFIFGTMEQRNALIDEFCADNGSGSPPLLEMMKHPFGNKVVQKMMDVADSARRQKILLAIKTAPLKNTAKRSSESLTTVKVQQQRGGTEIG</sequence>
<dbReference type="InterPro" id="IPR011989">
    <property type="entry name" value="ARM-like"/>
</dbReference>
<dbReference type="SUPFAM" id="SSF48371">
    <property type="entry name" value="ARM repeat"/>
    <property type="match status" value="1"/>
</dbReference>
<feature type="repeat" description="Pumilio" evidence="4">
    <location>
        <begin position="78"/>
        <end position="113"/>
    </location>
</feature>
<name>A0A914GZM1_GLORO</name>
<feature type="repeat" description="Pumilio" evidence="4">
    <location>
        <begin position="258"/>
        <end position="293"/>
    </location>
</feature>
<dbReference type="GO" id="GO:0010608">
    <property type="term" value="P:post-transcriptional regulation of gene expression"/>
    <property type="evidence" value="ECO:0007669"/>
    <property type="project" value="TreeGrafter"/>
</dbReference>
<dbReference type="WBParaSite" id="Gr19_v10_g12578.t1">
    <property type="protein sequence ID" value="Gr19_v10_g12578.t1"/>
    <property type="gene ID" value="Gr19_v10_g12578"/>
</dbReference>
<keyword evidence="7" id="KW-1185">Reference proteome</keyword>
<dbReference type="GO" id="GO:0003730">
    <property type="term" value="F:mRNA 3'-UTR binding"/>
    <property type="evidence" value="ECO:0007669"/>
    <property type="project" value="TreeGrafter"/>
</dbReference>
<dbReference type="InterPro" id="IPR033133">
    <property type="entry name" value="PUM-HD"/>
</dbReference>
<dbReference type="PANTHER" id="PTHR12537:SF12">
    <property type="entry name" value="MATERNAL PROTEIN PUMILIO"/>
    <property type="match status" value="1"/>
</dbReference>
<evidence type="ECO:0000256" key="1">
    <source>
        <dbReference type="ARBA" id="ARBA00022473"/>
    </source>
</evidence>
<dbReference type="InterPro" id="IPR001313">
    <property type="entry name" value="Pumilio_RNA-bd_rpt"/>
</dbReference>
<keyword evidence="1" id="KW-0217">Developmental protein</keyword>
<evidence type="ECO:0000259" key="6">
    <source>
        <dbReference type="PROSITE" id="PS50303"/>
    </source>
</evidence>
<evidence type="ECO:0000313" key="7">
    <source>
        <dbReference type="Proteomes" id="UP000887572"/>
    </source>
</evidence>
<evidence type="ECO:0000313" key="8">
    <source>
        <dbReference type="WBParaSite" id="Gr19_v10_g12578.t1"/>
    </source>
</evidence>
<dbReference type="Gene3D" id="1.25.10.10">
    <property type="entry name" value="Leucine-rich Repeat Variant"/>
    <property type="match status" value="1"/>
</dbReference>
<dbReference type="PROSITE" id="PS50302">
    <property type="entry name" value="PUM"/>
    <property type="match status" value="6"/>
</dbReference>
<dbReference type="Proteomes" id="UP000887572">
    <property type="component" value="Unplaced"/>
</dbReference>
<keyword evidence="3" id="KW-0221">Differentiation</keyword>
<dbReference type="GO" id="GO:0030154">
    <property type="term" value="P:cell differentiation"/>
    <property type="evidence" value="ECO:0007669"/>
    <property type="project" value="UniProtKB-KW"/>
</dbReference>
<evidence type="ECO:0000256" key="4">
    <source>
        <dbReference type="PROSITE-ProRule" id="PRU00317"/>
    </source>
</evidence>
<protein>
    <submittedName>
        <fullName evidence="8">PUM-HD domain-containing protein</fullName>
    </submittedName>
</protein>
<feature type="domain" description="PUM-HD" evidence="6">
    <location>
        <begin position="58"/>
        <end position="400"/>
    </location>
</feature>
<dbReference type="PROSITE" id="PS50303">
    <property type="entry name" value="PUM_HD"/>
    <property type="match status" value="1"/>
</dbReference>
<dbReference type="AlphaFoldDB" id="A0A914GZM1"/>
<reference evidence="8" key="1">
    <citation type="submission" date="2022-11" db="UniProtKB">
        <authorList>
            <consortium name="WormBaseParasite"/>
        </authorList>
    </citation>
    <scope>IDENTIFICATION</scope>
</reference>
<dbReference type="Pfam" id="PF00806">
    <property type="entry name" value="PUF"/>
    <property type="match status" value="6"/>
</dbReference>
<dbReference type="PANTHER" id="PTHR12537">
    <property type="entry name" value="RNA BINDING PROTEIN PUMILIO-RELATED"/>
    <property type="match status" value="1"/>
</dbReference>
<evidence type="ECO:0000256" key="2">
    <source>
        <dbReference type="ARBA" id="ARBA00022737"/>
    </source>
</evidence>
<feature type="repeat" description="Pumilio" evidence="4">
    <location>
        <begin position="114"/>
        <end position="149"/>
    </location>
</feature>
<dbReference type="SMART" id="SM00025">
    <property type="entry name" value="Pumilio"/>
    <property type="match status" value="7"/>
</dbReference>
<dbReference type="Pfam" id="PF22493">
    <property type="entry name" value="PUF_NOP9"/>
    <property type="match status" value="1"/>
</dbReference>
<accession>A0A914GZM1</accession>
<feature type="region of interest" description="Disordered" evidence="5">
    <location>
        <begin position="386"/>
        <end position="406"/>
    </location>
</feature>
<evidence type="ECO:0000256" key="5">
    <source>
        <dbReference type="SAM" id="MobiDB-lite"/>
    </source>
</evidence>
<proteinExistence type="predicted"/>
<feature type="repeat" description="Pumilio" evidence="4">
    <location>
        <begin position="186"/>
        <end position="221"/>
    </location>
</feature>
<feature type="repeat" description="Pumilio" evidence="4">
    <location>
        <begin position="338"/>
        <end position="373"/>
    </location>
</feature>
<feature type="compositionally biased region" description="Polar residues" evidence="5">
    <location>
        <begin position="389"/>
        <end position="406"/>
    </location>
</feature>
<dbReference type="InterPro" id="IPR016024">
    <property type="entry name" value="ARM-type_fold"/>
</dbReference>
<feature type="repeat" description="Pumilio" evidence="4">
    <location>
        <begin position="222"/>
        <end position="257"/>
    </location>
</feature>
<organism evidence="7 8">
    <name type="scientific">Globodera rostochiensis</name>
    <name type="common">Golden nematode worm</name>
    <name type="synonym">Heterodera rostochiensis</name>
    <dbReference type="NCBI Taxonomy" id="31243"/>
    <lineage>
        <taxon>Eukaryota</taxon>
        <taxon>Metazoa</taxon>
        <taxon>Ecdysozoa</taxon>
        <taxon>Nematoda</taxon>
        <taxon>Chromadorea</taxon>
        <taxon>Rhabditida</taxon>
        <taxon>Tylenchina</taxon>
        <taxon>Tylenchomorpha</taxon>
        <taxon>Tylenchoidea</taxon>
        <taxon>Heteroderidae</taxon>
        <taxon>Heteroderinae</taxon>
        <taxon>Globodera</taxon>
    </lineage>
</organism>
<keyword evidence="2" id="KW-0677">Repeat</keyword>
<dbReference type="GO" id="GO:0005737">
    <property type="term" value="C:cytoplasm"/>
    <property type="evidence" value="ECO:0007669"/>
    <property type="project" value="TreeGrafter"/>
</dbReference>